<reference evidence="3" key="2">
    <citation type="submission" date="2016-02" db="EMBL/GenBank/DDBJ databases">
        <title>Draft genome sequence of five rapidly growing Mycobacterium species.</title>
        <authorList>
            <person name="Katahira K."/>
            <person name="Gotou Y."/>
            <person name="Iida K."/>
            <person name="Ogura Y."/>
            <person name="Hayashi T."/>
        </authorList>
    </citation>
    <scope>NUCLEOTIDE SEQUENCE [LARGE SCALE GENOMIC DNA]</scope>
    <source>
        <strain evidence="3">JCM15298</strain>
    </source>
</reference>
<accession>A0A117I8J7</accession>
<keyword evidence="1 2" id="KW-0812">Transmembrane</keyword>
<sequence>MALFFEILGFALFVFWLLLIARVVVEFIRSFSRDWHPKGLTVVILELILSVTDPPVKLLRRLIPQLTIGAVRFDLSIMVLLLVAFIGMQLAFGAAAGSAG</sequence>
<reference evidence="3" key="1">
    <citation type="journal article" date="2016" name="Genome Announc.">
        <title>Draft Genome Sequences of Five Rapidly Growing Mycobacterium Species, M. thermoresistibile, M. fortuitum subsp. acetamidolyticum, M. canariasense, M. brisbanense, and M. novocastrense.</title>
        <authorList>
            <person name="Katahira K."/>
            <person name="Ogura Y."/>
            <person name="Gotoh Y."/>
            <person name="Hayashi T."/>
        </authorList>
    </citation>
    <scope>NUCLEOTIDE SEQUENCE [LARGE SCALE GENOMIC DNA]</scope>
    <source>
        <strain evidence="3">JCM15298</strain>
    </source>
</reference>
<keyword evidence="1" id="KW-1133">Transmembrane helix</keyword>
<dbReference type="AlphaFoldDB" id="A0A117I8J7"/>
<dbReference type="RefSeq" id="WP_024451967.1">
    <property type="nucleotide sequence ID" value="NZ_BCSY01000009.1"/>
</dbReference>
<evidence type="ECO:0000313" key="3">
    <source>
        <dbReference type="Proteomes" id="UP000069443"/>
    </source>
</evidence>
<dbReference type="OrthoDB" id="3216131at2"/>
<dbReference type="STRING" id="228230.RMCC_0314"/>
<dbReference type="EMBL" id="BCSY01000009">
    <property type="protein sequence ID" value="GAS93348.1"/>
    <property type="molecule type" value="Genomic_DNA"/>
</dbReference>
<feature type="transmembrane region" description="Helical" evidence="1">
    <location>
        <begin position="73"/>
        <end position="96"/>
    </location>
</feature>
<dbReference type="InterPro" id="IPR003425">
    <property type="entry name" value="CCB3/YggT"/>
</dbReference>
<comment type="caution">
    <text evidence="2">The sequence shown here is derived from an EMBL/GenBank/DDBJ whole genome shotgun (WGS) entry which is preliminary data.</text>
</comment>
<evidence type="ECO:0000313" key="2">
    <source>
        <dbReference type="EMBL" id="GAS93348.1"/>
    </source>
</evidence>
<name>A0A117I8J7_MYCCR</name>
<keyword evidence="1" id="KW-0472">Membrane</keyword>
<protein>
    <submittedName>
        <fullName evidence="2">Transmembrane protein</fullName>
    </submittedName>
</protein>
<evidence type="ECO:0000256" key="1">
    <source>
        <dbReference type="SAM" id="Phobius"/>
    </source>
</evidence>
<gene>
    <name evidence="2" type="ORF">RMCC_0314</name>
</gene>
<dbReference type="Proteomes" id="UP000069443">
    <property type="component" value="Unassembled WGS sequence"/>
</dbReference>
<keyword evidence="3" id="KW-1185">Reference proteome</keyword>
<proteinExistence type="predicted"/>
<dbReference type="Pfam" id="PF02325">
    <property type="entry name" value="CCB3_YggT"/>
    <property type="match status" value="1"/>
</dbReference>
<organism evidence="2 3">
    <name type="scientific">Mycolicibacterium canariasense</name>
    <name type="common">Mycobacterium canariasense</name>
    <dbReference type="NCBI Taxonomy" id="228230"/>
    <lineage>
        <taxon>Bacteria</taxon>
        <taxon>Bacillati</taxon>
        <taxon>Actinomycetota</taxon>
        <taxon>Actinomycetes</taxon>
        <taxon>Mycobacteriales</taxon>
        <taxon>Mycobacteriaceae</taxon>
        <taxon>Mycolicibacterium</taxon>
    </lineage>
</organism>
<dbReference type="GO" id="GO:0016020">
    <property type="term" value="C:membrane"/>
    <property type="evidence" value="ECO:0007669"/>
    <property type="project" value="InterPro"/>
</dbReference>